<proteinExistence type="inferred from homology"/>
<evidence type="ECO:0000313" key="4">
    <source>
        <dbReference type="Proteomes" id="UP000754563"/>
    </source>
</evidence>
<dbReference type="Pfam" id="PF01370">
    <property type="entry name" value="Epimerase"/>
    <property type="match status" value="1"/>
</dbReference>
<gene>
    <name evidence="3" type="ORF">KC717_02170</name>
</gene>
<dbReference type="AlphaFoldDB" id="A0A955L7G8"/>
<organism evidence="3 4">
    <name type="scientific">Candidatus Dojkabacteria bacterium</name>
    <dbReference type="NCBI Taxonomy" id="2099670"/>
    <lineage>
        <taxon>Bacteria</taxon>
        <taxon>Candidatus Dojkabacteria</taxon>
    </lineage>
</organism>
<accession>A0A955L7G8</accession>
<protein>
    <submittedName>
        <fullName evidence="3">NAD-dependent epimerase/dehydratase family protein</fullName>
    </submittedName>
</protein>
<dbReference type="EMBL" id="JAGQLH010000019">
    <property type="protein sequence ID" value="MCA9385433.1"/>
    <property type="molecule type" value="Genomic_DNA"/>
</dbReference>
<dbReference type="Gene3D" id="3.40.50.720">
    <property type="entry name" value="NAD(P)-binding Rossmann-like Domain"/>
    <property type="match status" value="1"/>
</dbReference>
<dbReference type="Gene3D" id="3.90.25.10">
    <property type="entry name" value="UDP-galactose 4-epimerase, domain 1"/>
    <property type="match status" value="1"/>
</dbReference>
<comment type="caution">
    <text evidence="3">The sequence shown here is derived from an EMBL/GenBank/DDBJ whole genome shotgun (WGS) entry which is preliminary data.</text>
</comment>
<evidence type="ECO:0000259" key="2">
    <source>
        <dbReference type="Pfam" id="PF01370"/>
    </source>
</evidence>
<dbReference type="InterPro" id="IPR001509">
    <property type="entry name" value="Epimerase_deHydtase"/>
</dbReference>
<comment type="similarity">
    <text evidence="1">Belongs to the NAD(P)-dependent epimerase/dehydratase family.</text>
</comment>
<evidence type="ECO:0000256" key="1">
    <source>
        <dbReference type="ARBA" id="ARBA00007637"/>
    </source>
</evidence>
<reference evidence="3" key="2">
    <citation type="journal article" date="2021" name="Microbiome">
        <title>Successional dynamics and alternative stable states in a saline activated sludge microbial community over 9 years.</title>
        <authorList>
            <person name="Wang Y."/>
            <person name="Ye J."/>
            <person name="Ju F."/>
            <person name="Liu L."/>
            <person name="Boyd J.A."/>
            <person name="Deng Y."/>
            <person name="Parks D.H."/>
            <person name="Jiang X."/>
            <person name="Yin X."/>
            <person name="Woodcroft B.J."/>
            <person name="Tyson G.W."/>
            <person name="Hugenholtz P."/>
            <person name="Polz M.F."/>
            <person name="Zhang T."/>
        </authorList>
    </citation>
    <scope>NUCLEOTIDE SEQUENCE</scope>
    <source>
        <strain evidence="3">HKST-UBA11</strain>
    </source>
</reference>
<reference evidence="3" key="1">
    <citation type="submission" date="2020-04" db="EMBL/GenBank/DDBJ databases">
        <authorList>
            <person name="Zhang T."/>
        </authorList>
    </citation>
    <scope>NUCLEOTIDE SEQUENCE</scope>
    <source>
        <strain evidence="3">HKST-UBA11</strain>
    </source>
</reference>
<evidence type="ECO:0000313" key="3">
    <source>
        <dbReference type="EMBL" id="MCA9385433.1"/>
    </source>
</evidence>
<dbReference type="SUPFAM" id="SSF51735">
    <property type="entry name" value="NAD(P)-binding Rossmann-fold domains"/>
    <property type="match status" value="1"/>
</dbReference>
<name>A0A955L7G8_9BACT</name>
<feature type="domain" description="NAD-dependent epimerase/dehydratase" evidence="2">
    <location>
        <begin position="13"/>
        <end position="234"/>
    </location>
</feature>
<dbReference type="InterPro" id="IPR036291">
    <property type="entry name" value="NAD(P)-bd_dom_sf"/>
</dbReference>
<sequence>MAKDTSLYAGKRILVTGGAGFIGANLVKRLIELNADVTVFDNYATGSTSNLYDIEGYTLVEGSILDERLISRIVSNQDIVFHLAVMPISQSFDNVIEMANVNYMGTLKMLEACRNTDTIERFIYTSSVSIYGNALLLPINNSTPYDILTMYAATKLGGEALCDTYTSQFNLPISIVRYSNVYGPRQNPQNPFRGVVGKFLSYALEGKPLKILGDGSDIRDYTYIDDAIEATIRAGIYDNAEYCKLNLGTGIGTSTDELAKIIQSFFPAIDINYVDARDIDLVPKRIVSGHDAREVLSWEPITLKEGIGKMIQQIDNNMTSYVL</sequence>
<dbReference type="PANTHER" id="PTHR43000">
    <property type="entry name" value="DTDP-D-GLUCOSE 4,6-DEHYDRATASE-RELATED"/>
    <property type="match status" value="1"/>
</dbReference>
<dbReference type="Proteomes" id="UP000754563">
    <property type="component" value="Unassembled WGS sequence"/>
</dbReference>